<evidence type="ECO:0000256" key="1">
    <source>
        <dbReference type="SAM" id="MobiDB-lite"/>
    </source>
</evidence>
<dbReference type="InterPro" id="IPR014020">
    <property type="entry name" value="Tensin_C2-dom"/>
</dbReference>
<protein>
    <recommendedName>
        <fullName evidence="5">Tensin</fullName>
    </recommendedName>
</protein>
<sequence length="404" mass="44492">MCQPAALTTQPRTSSGCKSPRSRGDSMDLSYVTERIIALWVPGDVSAASYRQGQQQAAHMLHTKHGNNYMVFNLSEPRRAARSHHEKVQELGWPPDLAPPLERLCKVCKDIDEWLSGDSHRIAVIHARGSKERIGVVIAAYMHYSNICGSADQALDRFAMGRFLNDKIGELEQPSHKRYVEYFSGLLSGNIRINSAPLYLTHVTVLGAPSFEVAADDGSGGGGCRAFLKVYEGLVPVYTSGVHSVAGGTRQFTVNVAGERHRRGLQLRGDILLKCYHRCYQGGIAPPPSHAQGAQGSRELVFSCQFHTCAVTDYTLSFTRQELDHACNDLRFPLDGAVELHFSPTPEVRLPSPAPTPAVPVHLTDDPVTRWDSYENITLLESPDSEGDDDGANRLQKWGKFPCL</sequence>
<gene>
    <name evidence="4" type="ORF">TTEB3V08_LOCUS1905</name>
</gene>
<feature type="domain" description="C2 tensin-type" evidence="3">
    <location>
        <begin position="195"/>
        <end position="345"/>
    </location>
</feature>
<feature type="region of interest" description="Disordered" evidence="1">
    <location>
        <begin position="1"/>
        <end position="26"/>
    </location>
</feature>
<dbReference type="PROSITE" id="PS51181">
    <property type="entry name" value="PPASE_TENSIN"/>
    <property type="match status" value="1"/>
</dbReference>
<dbReference type="AlphaFoldDB" id="A0A7R9FHU1"/>
<dbReference type="GO" id="GO:0005925">
    <property type="term" value="C:focal adhesion"/>
    <property type="evidence" value="ECO:0007669"/>
    <property type="project" value="TreeGrafter"/>
</dbReference>
<dbReference type="Gene3D" id="3.90.190.10">
    <property type="entry name" value="Protein tyrosine phosphatase superfamily"/>
    <property type="match status" value="1"/>
</dbReference>
<feature type="domain" description="Phosphatase tensin-type" evidence="2">
    <location>
        <begin position="18"/>
        <end position="190"/>
    </location>
</feature>
<evidence type="ECO:0000259" key="2">
    <source>
        <dbReference type="PROSITE" id="PS51181"/>
    </source>
</evidence>
<organism evidence="4">
    <name type="scientific">Timema tahoe</name>
    <dbReference type="NCBI Taxonomy" id="61484"/>
    <lineage>
        <taxon>Eukaryota</taxon>
        <taxon>Metazoa</taxon>
        <taxon>Ecdysozoa</taxon>
        <taxon>Arthropoda</taxon>
        <taxon>Hexapoda</taxon>
        <taxon>Insecta</taxon>
        <taxon>Pterygota</taxon>
        <taxon>Neoptera</taxon>
        <taxon>Polyneoptera</taxon>
        <taxon>Phasmatodea</taxon>
        <taxon>Timematodea</taxon>
        <taxon>Timematoidea</taxon>
        <taxon>Timematidae</taxon>
        <taxon>Timema</taxon>
    </lineage>
</organism>
<proteinExistence type="predicted"/>
<dbReference type="InterPro" id="IPR029021">
    <property type="entry name" value="Prot-tyrosine_phosphatase-like"/>
</dbReference>
<name>A0A7R9FHU1_9NEOP</name>
<dbReference type="Gene3D" id="2.60.40.1110">
    <property type="match status" value="1"/>
</dbReference>
<feature type="compositionally biased region" description="Polar residues" evidence="1">
    <location>
        <begin position="1"/>
        <end position="17"/>
    </location>
</feature>
<evidence type="ECO:0000259" key="3">
    <source>
        <dbReference type="PROSITE" id="PS51182"/>
    </source>
</evidence>
<dbReference type="PANTHER" id="PTHR45734:SF10">
    <property type="entry name" value="BLISTERY, ISOFORM A"/>
    <property type="match status" value="1"/>
</dbReference>
<dbReference type="CDD" id="cd14508">
    <property type="entry name" value="PTP_tensin"/>
    <property type="match status" value="1"/>
</dbReference>
<dbReference type="SMART" id="SM01326">
    <property type="entry name" value="PTEN_C2"/>
    <property type="match status" value="1"/>
</dbReference>
<dbReference type="InterPro" id="IPR029023">
    <property type="entry name" value="Tensin_phosphatase"/>
</dbReference>
<dbReference type="InterPro" id="IPR035892">
    <property type="entry name" value="C2_domain_sf"/>
</dbReference>
<evidence type="ECO:0008006" key="5">
    <source>
        <dbReference type="Google" id="ProtNLM"/>
    </source>
</evidence>
<dbReference type="PROSITE" id="PS51182">
    <property type="entry name" value="C2_TENSIN"/>
    <property type="match status" value="1"/>
</dbReference>
<evidence type="ECO:0000313" key="4">
    <source>
        <dbReference type="EMBL" id="CAD7453782.1"/>
    </source>
</evidence>
<dbReference type="Pfam" id="PF10409">
    <property type="entry name" value="PTEN_C2"/>
    <property type="match status" value="1"/>
</dbReference>
<dbReference type="SUPFAM" id="SSF52799">
    <property type="entry name" value="(Phosphotyrosine protein) phosphatases II"/>
    <property type="match status" value="1"/>
</dbReference>
<dbReference type="EMBL" id="OE000426">
    <property type="protein sequence ID" value="CAD7453782.1"/>
    <property type="molecule type" value="Genomic_DNA"/>
</dbReference>
<reference evidence="4" key="1">
    <citation type="submission" date="2020-11" db="EMBL/GenBank/DDBJ databases">
        <authorList>
            <person name="Tran Van P."/>
        </authorList>
    </citation>
    <scope>NUCLEOTIDE SEQUENCE</scope>
</reference>
<dbReference type="InterPro" id="IPR051484">
    <property type="entry name" value="Tensin_PTEN_phosphatase"/>
</dbReference>
<dbReference type="SUPFAM" id="SSF49562">
    <property type="entry name" value="C2 domain (Calcium/lipid-binding domain, CaLB)"/>
    <property type="match status" value="1"/>
</dbReference>
<accession>A0A7R9FHU1</accession>
<dbReference type="PANTHER" id="PTHR45734">
    <property type="entry name" value="TENSIN"/>
    <property type="match status" value="1"/>
</dbReference>